<keyword evidence="7" id="KW-0175">Coiled coil</keyword>
<feature type="region of interest" description="Disordered" evidence="10">
    <location>
        <begin position="177"/>
        <end position="196"/>
    </location>
</feature>
<feature type="compositionally biased region" description="Polar residues" evidence="10">
    <location>
        <begin position="177"/>
        <end position="187"/>
    </location>
</feature>
<dbReference type="GO" id="GO:0042393">
    <property type="term" value="F:histone binding"/>
    <property type="evidence" value="ECO:0007669"/>
    <property type="project" value="InterPro"/>
</dbReference>
<evidence type="ECO:0000256" key="5">
    <source>
        <dbReference type="ARBA" id="ARBA00022490"/>
    </source>
</evidence>
<evidence type="ECO:0000256" key="3">
    <source>
        <dbReference type="ARBA" id="ARBA00004496"/>
    </source>
</evidence>
<dbReference type="KEGG" id="sliu:111354014"/>
<dbReference type="Pfam" id="PF20920">
    <property type="entry name" value="DAXX_hist_bd"/>
    <property type="match status" value="1"/>
</dbReference>
<feature type="compositionally biased region" description="Polar residues" evidence="10">
    <location>
        <begin position="286"/>
        <end position="312"/>
    </location>
</feature>
<evidence type="ECO:0000313" key="12">
    <source>
        <dbReference type="Proteomes" id="UP000301870"/>
    </source>
</evidence>
<dbReference type="GO" id="GO:0005634">
    <property type="term" value="C:nucleus"/>
    <property type="evidence" value="ECO:0007669"/>
    <property type="project" value="UniProtKB-SubCell"/>
</dbReference>
<feature type="region of interest" description="Disordered" evidence="10">
    <location>
        <begin position="506"/>
        <end position="528"/>
    </location>
</feature>
<evidence type="ECO:0000313" key="13">
    <source>
        <dbReference type="RefSeq" id="XP_022823037.1"/>
    </source>
</evidence>
<feature type="compositionally biased region" description="Basic and acidic residues" evidence="10">
    <location>
        <begin position="313"/>
        <end position="343"/>
    </location>
</feature>
<gene>
    <name evidence="13" type="primary">LOC111354014</name>
</gene>
<dbReference type="OrthoDB" id="7492809at2759"/>
<dbReference type="InterPro" id="IPR046378">
    <property type="entry name" value="DAXX_histone-bd"/>
</dbReference>
<sequence length="1049" mass="119240">MNSEPVVIEDDDLDNGTVVVIDDDVKIIEKKPASPIVIDDDPQAESNEVTYNNNAGTETNILSKNDSDAERTFRANLRNNNLMDIIIQTCMNMPNGAGMERVIQKTLVPLYRDSNPILKQSKTLTKLLKNMHKMLLRDPDHKFLHIKTLCEELKSGRMRKKVPFVTLATNLRDNNKFSDSTDTQTDMWHTGPSEETNTFNTVTEVEVVECEDDIQENPKPQKRKYNTRSRKRKSKTLTVKRRKKISNTDNTKTDVIELDNSDNENDILNTSVEATGSVANEDCERTSPNPSTGEDSNKENNVSNQENDSNENGAEKEHNESKVEKESNGNKMEKENNQNKLEQENDKFVHKINTHFYIPFIPIIQEPQLPVNSTSIQNQILTLNSLIQNPVPKDNEISKTVAVIEYNASQNENNLRLEDDIEVFIPQTHIQNQYKVSDDTPNSINLTETCSNNNTVINQYKGSTEFVRVQDILIPTNPRENEIDQDLLVPRNLMENELVHDLLVPENPRENGTEQDHLVPKNPKENGMEQDHLVPKNPRENGIHPKLLVPRNQTENGIDQDLLVPKNHVEMIVSDDKPYDPKIVAFYERCIASYKKELAELEELEVTTDSPKFSPYVLCGKLKEKIVDTYKKICEIKGSSATIAKRCEIRLNVAEGHHPGPAKQLERFLNSTIGDDGLVKFPDFEEVLQCVYTSNREDNLDWNSNQIFKEASALFVQCGQALRKRRQKREYQDLMSLLRDKDIEDDDPAEKDPLLLAKLEENKQIAKYKENEILNRFAAMENLRNPVHEGNGTVVFESDNDSSVSDECEDDILSNQIERNRNKQDTPSTVTGHANDKLNINCERPILLGGDSGCCQTNNNNSVMNASSYENSALLNYSSQSSLVDNIAQDLIILRKIESSSPMLDNVGNSSPESTDDKHLPQNTVEILDINVTDNEVCKDNNNCKVDNIGKEKISRDNIKEEKETIKINFSEPIDSISFMPNCNNNSSTNTDFMESNIKIETTVKLERLDIEAMLKERGDNFECTVFDIEDPFLVIEISSDEYSDEDDL</sequence>
<dbReference type="GO" id="GO:0005737">
    <property type="term" value="C:cytoplasm"/>
    <property type="evidence" value="ECO:0007669"/>
    <property type="project" value="UniProtKB-SubCell"/>
</dbReference>
<protein>
    <submittedName>
        <fullName evidence="13">Uncharacterized protein LOC111354014</fullName>
    </submittedName>
</protein>
<evidence type="ECO:0000256" key="2">
    <source>
        <dbReference type="ARBA" id="ARBA00004286"/>
    </source>
</evidence>
<keyword evidence="8" id="KW-0143">Chaperone</keyword>
<dbReference type="InterPro" id="IPR038298">
    <property type="entry name" value="Daxx_N_sf"/>
</dbReference>
<keyword evidence="5" id="KW-0963">Cytoplasm</keyword>
<evidence type="ECO:0000256" key="8">
    <source>
        <dbReference type="ARBA" id="ARBA00023186"/>
    </source>
</evidence>
<reference evidence="13" key="1">
    <citation type="submission" date="2025-08" db="UniProtKB">
        <authorList>
            <consortium name="RefSeq"/>
        </authorList>
    </citation>
    <scope>IDENTIFICATION</scope>
    <source>
        <strain evidence="13">Ishihara</strain>
        <tissue evidence="13">Whole body</tissue>
    </source>
</reference>
<evidence type="ECO:0000256" key="6">
    <source>
        <dbReference type="ARBA" id="ARBA00022703"/>
    </source>
</evidence>
<accession>A0A9J7E7P3</accession>
<evidence type="ECO:0000256" key="4">
    <source>
        <dbReference type="ARBA" id="ARBA00022454"/>
    </source>
</evidence>
<organism evidence="12 13">
    <name type="scientific">Spodoptera litura</name>
    <name type="common">Asian cotton leafworm</name>
    <dbReference type="NCBI Taxonomy" id="69820"/>
    <lineage>
        <taxon>Eukaryota</taxon>
        <taxon>Metazoa</taxon>
        <taxon>Ecdysozoa</taxon>
        <taxon>Arthropoda</taxon>
        <taxon>Hexapoda</taxon>
        <taxon>Insecta</taxon>
        <taxon>Pterygota</taxon>
        <taxon>Neoptera</taxon>
        <taxon>Endopterygota</taxon>
        <taxon>Lepidoptera</taxon>
        <taxon>Glossata</taxon>
        <taxon>Ditrysia</taxon>
        <taxon>Noctuoidea</taxon>
        <taxon>Noctuidae</taxon>
        <taxon>Amphipyrinae</taxon>
        <taxon>Spodoptera</taxon>
    </lineage>
</organism>
<dbReference type="Proteomes" id="UP000301870">
    <property type="component" value="Chromosome 17"/>
</dbReference>
<evidence type="ECO:0000256" key="10">
    <source>
        <dbReference type="SAM" id="MobiDB-lite"/>
    </source>
</evidence>
<keyword evidence="4" id="KW-0158">Chromosome</keyword>
<feature type="region of interest" description="Disordered" evidence="10">
    <location>
        <begin position="274"/>
        <end position="343"/>
    </location>
</feature>
<dbReference type="AlphaFoldDB" id="A0A9J7E7P3"/>
<proteinExistence type="predicted"/>
<evidence type="ECO:0000259" key="11">
    <source>
        <dbReference type="Pfam" id="PF20920"/>
    </source>
</evidence>
<dbReference type="GO" id="GO:0005694">
    <property type="term" value="C:chromosome"/>
    <property type="evidence" value="ECO:0007669"/>
    <property type="project" value="UniProtKB-SubCell"/>
</dbReference>
<keyword evidence="6" id="KW-0053">Apoptosis</keyword>
<feature type="domain" description="Daxx histone-binding" evidence="11">
    <location>
        <begin position="695"/>
        <end position="778"/>
    </location>
</feature>
<feature type="compositionally biased region" description="Basic residues" evidence="10">
    <location>
        <begin position="220"/>
        <end position="245"/>
    </location>
</feature>
<dbReference type="Gene3D" id="1.10.8.810">
    <property type="entry name" value="Daxx helical bundle domain"/>
    <property type="match status" value="1"/>
</dbReference>
<dbReference type="RefSeq" id="XP_022823037.1">
    <property type="nucleotide sequence ID" value="XM_022967269.1"/>
</dbReference>
<dbReference type="Gene3D" id="1.20.58.2170">
    <property type="match status" value="1"/>
</dbReference>
<dbReference type="GeneID" id="111354014"/>
<keyword evidence="9" id="KW-0539">Nucleus</keyword>
<keyword evidence="12" id="KW-1185">Reference proteome</keyword>
<name>A0A9J7E7P3_SPOLT</name>
<dbReference type="GO" id="GO:0006915">
    <property type="term" value="P:apoptotic process"/>
    <property type="evidence" value="ECO:0007669"/>
    <property type="project" value="UniProtKB-KW"/>
</dbReference>
<comment type="subcellular location">
    <subcellularLocation>
        <location evidence="2">Chromosome</location>
    </subcellularLocation>
    <subcellularLocation>
        <location evidence="3">Cytoplasm</location>
    </subcellularLocation>
    <subcellularLocation>
        <location evidence="1">Nucleus</location>
    </subcellularLocation>
</comment>
<dbReference type="InterPro" id="IPR046426">
    <property type="entry name" value="DAXX_histone-bd_sf"/>
</dbReference>
<evidence type="ECO:0000256" key="1">
    <source>
        <dbReference type="ARBA" id="ARBA00004123"/>
    </source>
</evidence>
<feature type="compositionally biased region" description="Basic and acidic residues" evidence="10">
    <location>
        <begin position="507"/>
        <end position="528"/>
    </location>
</feature>
<evidence type="ECO:0000256" key="9">
    <source>
        <dbReference type="ARBA" id="ARBA00023242"/>
    </source>
</evidence>
<evidence type="ECO:0000256" key="7">
    <source>
        <dbReference type="ARBA" id="ARBA00023054"/>
    </source>
</evidence>
<feature type="region of interest" description="Disordered" evidence="10">
    <location>
        <begin position="214"/>
        <end position="251"/>
    </location>
</feature>
<dbReference type="GO" id="GO:0006355">
    <property type="term" value="P:regulation of DNA-templated transcription"/>
    <property type="evidence" value="ECO:0007669"/>
    <property type="project" value="UniProtKB-ARBA"/>
</dbReference>